<dbReference type="PANTHER" id="PTHR16027:SF6">
    <property type="entry name" value="DILUTE DOMAIN-CONTAINING PROTEIN"/>
    <property type="match status" value="1"/>
</dbReference>
<dbReference type="GO" id="GO:0051020">
    <property type="term" value="F:GTPase binding"/>
    <property type="evidence" value="ECO:0007669"/>
    <property type="project" value="TreeGrafter"/>
</dbReference>
<dbReference type="OrthoDB" id="6108017at2759"/>
<proteinExistence type="predicted"/>
<dbReference type="PANTHER" id="PTHR16027">
    <property type="entry name" value="DILUTE DOMAIN-CONTAINING PROTEIN YPR089W"/>
    <property type="match status" value="1"/>
</dbReference>
<dbReference type="InterPro" id="IPR052072">
    <property type="entry name" value="Vascular_dev_regulator"/>
</dbReference>
<organism evidence="2 3">
    <name type="scientific">Sphaeroforma arctica JP610</name>
    <dbReference type="NCBI Taxonomy" id="667725"/>
    <lineage>
        <taxon>Eukaryota</taxon>
        <taxon>Ichthyosporea</taxon>
        <taxon>Ichthyophonida</taxon>
        <taxon>Sphaeroforma</taxon>
    </lineage>
</organism>
<gene>
    <name evidence="2" type="ORF">SARC_14724</name>
</gene>
<keyword evidence="3" id="KW-1185">Reference proteome</keyword>
<feature type="non-terminal residue" evidence="2">
    <location>
        <position position="1"/>
    </location>
</feature>
<name>A0A0L0F7Q1_9EUKA</name>
<dbReference type="PROSITE" id="PS51126">
    <property type="entry name" value="DILUTE"/>
    <property type="match status" value="1"/>
</dbReference>
<reference evidence="2 3" key="1">
    <citation type="submission" date="2011-02" db="EMBL/GenBank/DDBJ databases">
        <title>The Genome Sequence of Sphaeroforma arctica JP610.</title>
        <authorList>
            <consortium name="The Broad Institute Genome Sequencing Platform"/>
            <person name="Russ C."/>
            <person name="Cuomo C."/>
            <person name="Young S.K."/>
            <person name="Zeng Q."/>
            <person name="Gargeya S."/>
            <person name="Alvarado L."/>
            <person name="Berlin A."/>
            <person name="Chapman S.B."/>
            <person name="Chen Z."/>
            <person name="Freedman E."/>
            <person name="Gellesch M."/>
            <person name="Goldberg J."/>
            <person name="Griggs A."/>
            <person name="Gujja S."/>
            <person name="Heilman E."/>
            <person name="Heiman D."/>
            <person name="Howarth C."/>
            <person name="Mehta T."/>
            <person name="Neiman D."/>
            <person name="Pearson M."/>
            <person name="Roberts A."/>
            <person name="Saif S."/>
            <person name="Shea T."/>
            <person name="Shenoy N."/>
            <person name="Sisk P."/>
            <person name="Stolte C."/>
            <person name="Sykes S."/>
            <person name="White J."/>
            <person name="Yandava C."/>
            <person name="Burger G."/>
            <person name="Gray M.W."/>
            <person name="Holland P.W.H."/>
            <person name="King N."/>
            <person name="Lang F.B.F."/>
            <person name="Roger A.J."/>
            <person name="Ruiz-Trillo I."/>
            <person name="Haas B."/>
            <person name="Nusbaum C."/>
            <person name="Birren B."/>
        </authorList>
    </citation>
    <scope>NUCLEOTIDE SEQUENCE [LARGE SCALE GENOMIC DNA]</scope>
    <source>
        <strain evidence="2 3">JP610</strain>
    </source>
</reference>
<dbReference type="GeneID" id="25915228"/>
<dbReference type="InterPro" id="IPR002710">
    <property type="entry name" value="Dilute_dom"/>
</dbReference>
<dbReference type="SMART" id="SM01132">
    <property type="entry name" value="DIL"/>
    <property type="match status" value="1"/>
</dbReference>
<dbReference type="Pfam" id="PF01843">
    <property type="entry name" value="DIL"/>
    <property type="match status" value="1"/>
</dbReference>
<evidence type="ECO:0000259" key="1">
    <source>
        <dbReference type="PROSITE" id="PS51126"/>
    </source>
</evidence>
<dbReference type="eggNOG" id="KOG0160">
    <property type="taxonomic scope" value="Eukaryota"/>
</dbReference>
<sequence length="136" mass="15958">PHEYEMENFDLAAYIIVLEDLVSQMYLAVIQNKVYDTLLSYGVDLHIVQQMFMQLSYFISAQCLNNLLLRKYLCNWYKGLQIQYNVSQIEAWLRDHKLDEAKSKLACIYQATRLLGGMHRTQLQANTEDSVHVHAR</sequence>
<dbReference type="RefSeq" id="XP_014146616.1">
    <property type="nucleotide sequence ID" value="XM_014291141.1"/>
</dbReference>
<feature type="domain" description="Dilute" evidence="1">
    <location>
        <begin position="1"/>
        <end position="136"/>
    </location>
</feature>
<protein>
    <recommendedName>
        <fullName evidence="1">Dilute domain-containing protein</fullName>
    </recommendedName>
</protein>
<dbReference type="Proteomes" id="UP000054560">
    <property type="component" value="Unassembled WGS sequence"/>
</dbReference>
<dbReference type="AlphaFoldDB" id="A0A0L0F7Q1"/>
<dbReference type="STRING" id="667725.A0A0L0F7Q1"/>
<evidence type="ECO:0000313" key="2">
    <source>
        <dbReference type="EMBL" id="KNC72714.1"/>
    </source>
</evidence>
<dbReference type="EMBL" id="KQ246613">
    <property type="protein sequence ID" value="KNC72714.1"/>
    <property type="molecule type" value="Genomic_DNA"/>
</dbReference>
<accession>A0A0L0F7Q1</accession>
<evidence type="ECO:0000313" key="3">
    <source>
        <dbReference type="Proteomes" id="UP000054560"/>
    </source>
</evidence>